<evidence type="ECO:0000313" key="4">
    <source>
        <dbReference type="EMBL" id="NJB96600.1"/>
    </source>
</evidence>
<reference evidence="4 5" key="1">
    <citation type="submission" date="2020-03" db="EMBL/GenBank/DDBJ databases">
        <title>Genomic Encyclopedia of Type Strains, Phase IV (KMG-IV): sequencing the most valuable type-strain genomes for metagenomic binning, comparative biology and taxonomic classification.</title>
        <authorList>
            <person name="Goeker M."/>
        </authorList>
    </citation>
    <scope>NUCLEOTIDE SEQUENCE [LARGE SCALE GENOMIC DNA]</scope>
    <source>
        <strain evidence="4 5">DSM 7225</strain>
    </source>
</reference>
<evidence type="ECO:0000313" key="5">
    <source>
        <dbReference type="Proteomes" id="UP000531251"/>
    </source>
</evidence>
<name>A0A7X6BBV4_9SPHN</name>
<feature type="domain" description="Peptidase S9 prolyl oligopeptidase catalytic" evidence="2">
    <location>
        <begin position="569"/>
        <end position="763"/>
    </location>
</feature>
<dbReference type="GO" id="GO:0006508">
    <property type="term" value="P:proteolysis"/>
    <property type="evidence" value="ECO:0007669"/>
    <property type="project" value="InterPro"/>
</dbReference>
<dbReference type="Pfam" id="PF00930">
    <property type="entry name" value="DPPIV_N"/>
    <property type="match status" value="1"/>
</dbReference>
<feature type="chain" id="PRO_5031569770" evidence="1">
    <location>
        <begin position="20"/>
        <end position="779"/>
    </location>
</feature>
<gene>
    <name evidence="4" type="ORF">GGR89_000900</name>
</gene>
<keyword evidence="4" id="KW-0645">Protease</keyword>
<dbReference type="GO" id="GO:0008236">
    <property type="term" value="F:serine-type peptidase activity"/>
    <property type="evidence" value="ECO:0007669"/>
    <property type="project" value="InterPro"/>
</dbReference>
<dbReference type="GO" id="GO:0004177">
    <property type="term" value="F:aminopeptidase activity"/>
    <property type="evidence" value="ECO:0007669"/>
    <property type="project" value="UniProtKB-KW"/>
</dbReference>
<feature type="domain" description="Dipeptidylpeptidase IV N-terminal" evidence="3">
    <location>
        <begin position="162"/>
        <end position="478"/>
    </location>
</feature>
<dbReference type="InterPro" id="IPR029058">
    <property type="entry name" value="AB_hydrolase_fold"/>
</dbReference>
<dbReference type="SUPFAM" id="SSF53474">
    <property type="entry name" value="alpha/beta-Hydrolases"/>
    <property type="match status" value="1"/>
</dbReference>
<comment type="caution">
    <text evidence="4">The sequence shown here is derived from an EMBL/GenBank/DDBJ whole genome shotgun (WGS) entry which is preliminary data.</text>
</comment>
<dbReference type="InterPro" id="IPR050278">
    <property type="entry name" value="Serine_Prot_S9B/DPPIV"/>
</dbReference>
<keyword evidence="5" id="KW-1185">Reference proteome</keyword>
<dbReference type="Pfam" id="PF00326">
    <property type="entry name" value="Peptidase_S9"/>
    <property type="match status" value="1"/>
</dbReference>
<protein>
    <submittedName>
        <fullName evidence="4">Dipeptidyl aminopeptidase/acylaminoacyl peptidase</fullName>
    </submittedName>
</protein>
<dbReference type="InterPro" id="IPR001375">
    <property type="entry name" value="Peptidase_S9_cat"/>
</dbReference>
<keyword evidence="1" id="KW-0732">Signal</keyword>
<dbReference type="Gene3D" id="3.40.50.1820">
    <property type="entry name" value="alpha/beta hydrolase"/>
    <property type="match status" value="1"/>
</dbReference>
<dbReference type="Gene3D" id="2.140.10.30">
    <property type="entry name" value="Dipeptidylpeptidase IV, N-terminal domain"/>
    <property type="match status" value="1"/>
</dbReference>
<keyword evidence="4" id="KW-0378">Hydrolase</keyword>
<dbReference type="PANTHER" id="PTHR11731:SF118">
    <property type="entry name" value="BLR1971 PROTEIN"/>
    <property type="match status" value="1"/>
</dbReference>
<proteinExistence type="predicted"/>
<dbReference type="Proteomes" id="UP000531251">
    <property type="component" value="Unassembled WGS sequence"/>
</dbReference>
<dbReference type="AlphaFoldDB" id="A0A7X6BBV4"/>
<accession>A0A7X6BBV4</accession>
<dbReference type="SUPFAM" id="SSF82171">
    <property type="entry name" value="DPP6 N-terminal domain-like"/>
    <property type="match status" value="1"/>
</dbReference>
<dbReference type="InterPro" id="IPR002469">
    <property type="entry name" value="Peptidase_S9B_N"/>
</dbReference>
<sequence>MRLIACCLLASLTAGTAIAQQRPVLTDADYTRAAHQLAPWTAPLVDHAVRSAHWIDARRFWYVDTDHGVPTIMLVDAAKRTKKAAFETRALLASLNATGLKEQNAAKLAIGDFMPDLARNRAVLSVGGKRYACAMVQPYACTESAAPSAGQIAGYLAQQGPADAVLSPDGKRAAFVRDWNLWVRDMATGAERQLTTDGVKDFGYATDNAGWKHSDQAIVIWSPDSRKLATFQQDQRAVADFSITTTQVGHSKVDTWKYPFVGDKEIIQIQRVIVDVDAGQVIRLKMPAEPHRSSLCDDVVCGEGPQDMQWAKDAKTLAFVSTSRDHKVETVRIADATSGAVRDLFIESVPTWFDSGYNDEGINWRYLSERGEILWWSQRDNWGHYYLYSAATGKLIRQVTQGQWNVDHPVFIDERSGKMLVAGVGLEPGMDPYYRSIYAIDLKGGAPKLLTPERQDHIAIPSSDGRYFVDIYSTPQEPQTAVLRSADGSVVTGLAKGDVTRLRAAGWQAPESIAVRCSDGKTLCHGLLFKPAGLDPQRKYPVVDYIYPGPFMGTIPSRQFSAAQGDAGALAQLGFAVVEIDGLGTPRRSKAFQDYYYRDMGKQAVPDQRSGIQDLAKRYAWLDLDRVGIWGHSGGGNATAAAMFLYPDFFKVGIAESGNHDNRNYEDDFYEKYLGLLESDGKKTNYDLQANQDIARNLKGKLLLAHGMLDDNVPVSSTLLVVDALEKANKDFDLVLFPRAHHGYGDQSYYMMRRRWDYFVENLMGATPPKEYRIERPGN</sequence>
<dbReference type="RefSeq" id="WP_125975664.1">
    <property type="nucleotide sequence ID" value="NZ_BAAADY010000017.1"/>
</dbReference>
<dbReference type="EMBL" id="JAATJB010000002">
    <property type="protein sequence ID" value="NJB96600.1"/>
    <property type="molecule type" value="Genomic_DNA"/>
</dbReference>
<keyword evidence="4" id="KW-0031">Aminopeptidase</keyword>
<evidence type="ECO:0000259" key="2">
    <source>
        <dbReference type="Pfam" id="PF00326"/>
    </source>
</evidence>
<evidence type="ECO:0000256" key="1">
    <source>
        <dbReference type="SAM" id="SignalP"/>
    </source>
</evidence>
<evidence type="ECO:0000259" key="3">
    <source>
        <dbReference type="Pfam" id="PF00930"/>
    </source>
</evidence>
<organism evidence="4 5">
    <name type="scientific">Sphingomonas trueperi</name>
    <dbReference type="NCBI Taxonomy" id="53317"/>
    <lineage>
        <taxon>Bacteria</taxon>
        <taxon>Pseudomonadati</taxon>
        <taxon>Pseudomonadota</taxon>
        <taxon>Alphaproteobacteria</taxon>
        <taxon>Sphingomonadales</taxon>
        <taxon>Sphingomonadaceae</taxon>
        <taxon>Sphingomonas</taxon>
    </lineage>
</organism>
<feature type="signal peptide" evidence="1">
    <location>
        <begin position="1"/>
        <end position="19"/>
    </location>
</feature>
<dbReference type="PANTHER" id="PTHR11731">
    <property type="entry name" value="PROTEASE FAMILY S9B,C DIPEPTIDYL-PEPTIDASE IV-RELATED"/>
    <property type="match status" value="1"/>
</dbReference>